<dbReference type="InterPro" id="IPR024516">
    <property type="entry name" value="Mce_C"/>
</dbReference>
<comment type="caution">
    <text evidence="3">The sequence shown here is derived from an EMBL/GenBank/DDBJ whole genome shotgun (WGS) entry which is preliminary data.</text>
</comment>
<organism evidence="3 4">
    <name type="scientific">Actinomadura violacea</name>
    <dbReference type="NCBI Taxonomy" id="2819934"/>
    <lineage>
        <taxon>Bacteria</taxon>
        <taxon>Bacillati</taxon>
        <taxon>Actinomycetota</taxon>
        <taxon>Actinomycetes</taxon>
        <taxon>Streptosporangiales</taxon>
        <taxon>Thermomonosporaceae</taxon>
        <taxon>Actinomadura</taxon>
    </lineage>
</organism>
<proteinExistence type="predicted"/>
<evidence type="ECO:0000313" key="4">
    <source>
        <dbReference type="Proteomes" id="UP000680206"/>
    </source>
</evidence>
<dbReference type="PANTHER" id="PTHR33371:SF19">
    <property type="entry name" value="MCE-FAMILY PROTEIN MCE4A"/>
    <property type="match status" value="1"/>
</dbReference>
<dbReference type="InterPro" id="IPR005693">
    <property type="entry name" value="Mce"/>
</dbReference>
<name>A0ABS3RLE2_9ACTN</name>
<evidence type="ECO:0000313" key="3">
    <source>
        <dbReference type="EMBL" id="MBO2457561.1"/>
    </source>
</evidence>
<dbReference type="Pfam" id="PF02470">
    <property type="entry name" value="MlaD"/>
    <property type="match status" value="1"/>
</dbReference>
<evidence type="ECO:0000259" key="1">
    <source>
        <dbReference type="Pfam" id="PF02470"/>
    </source>
</evidence>
<feature type="domain" description="Mce/MlaD" evidence="1">
    <location>
        <begin position="30"/>
        <end position="105"/>
    </location>
</feature>
<dbReference type="EMBL" id="JAGEPF010000005">
    <property type="protein sequence ID" value="MBO2457561.1"/>
    <property type="molecule type" value="Genomic_DNA"/>
</dbReference>
<evidence type="ECO:0000259" key="2">
    <source>
        <dbReference type="Pfam" id="PF11887"/>
    </source>
</evidence>
<dbReference type="Pfam" id="PF11887">
    <property type="entry name" value="Mce4_CUP1"/>
    <property type="match status" value="1"/>
</dbReference>
<dbReference type="InterPro" id="IPR052336">
    <property type="entry name" value="MlaD_Phospholipid_Transporter"/>
</dbReference>
<dbReference type="NCBIfam" id="TIGR00996">
    <property type="entry name" value="Mtu_fam_mce"/>
    <property type="match status" value="1"/>
</dbReference>
<accession>A0ABS3RLE2</accession>
<gene>
    <name evidence="3" type="ORF">J4709_08250</name>
</gene>
<sequence length="396" mass="42230">MLSGVAFLLVPPLLIWLSIALYNKDFTDETSVTVRTSLVGNDLHEGAEVKLRGVVVGRVSSIDADGSGARLHLRLDPAQAKLIPADVRAQMLPTTVFGERYVSLVSSSGGAGPRLHAGAEIAQDRTSDAIELQQVLRSTMALLTDLKPAELSATLTAMAQALNGRGDQLGENLAQLADYLRKLNPHLPELDRNISRLATFANNYADAAPDLLNALSDMTVTTRTIADQRANLSELYGSTTAVSQQLETFLRANAPNIIELSANSVGPLTELGRYAPEYPCLFHTLKTLVPLMDRALGKGTDRPGAHVTLRMVANRGRYRPGRDAPRFTGTGPGPRCYGTPYRAGNAVDLAPNGPGEHTLINELSLAGGQDLVPDWGALLIGPLYRGATVTVTGAKP</sequence>
<dbReference type="Proteomes" id="UP000680206">
    <property type="component" value="Unassembled WGS sequence"/>
</dbReference>
<protein>
    <submittedName>
        <fullName evidence="3">MCE family protein</fullName>
    </submittedName>
</protein>
<reference evidence="3 4" key="1">
    <citation type="submission" date="2021-03" db="EMBL/GenBank/DDBJ databases">
        <title>Actinomadura violae sp. nov., isolated from lichen in Thailand.</title>
        <authorList>
            <person name="Kanchanasin P."/>
            <person name="Saeng-In P."/>
            <person name="Phongsopitanun W."/>
            <person name="Yuki M."/>
            <person name="Kudo T."/>
            <person name="Ohkuma M."/>
            <person name="Tanasupawat S."/>
        </authorList>
    </citation>
    <scope>NUCLEOTIDE SEQUENCE [LARGE SCALE GENOMIC DNA]</scope>
    <source>
        <strain evidence="3 4">LCR2-06</strain>
    </source>
</reference>
<feature type="domain" description="Mammalian cell entry C-terminal" evidence="2">
    <location>
        <begin position="113"/>
        <end position="333"/>
    </location>
</feature>
<dbReference type="InterPro" id="IPR003399">
    <property type="entry name" value="Mce/MlaD"/>
</dbReference>
<dbReference type="PANTHER" id="PTHR33371">
    <property type="entry name" value="INTERMEMBRANE PHOSPHOLIPID TRANSPORT SYSTEM BINDING PROTEIN MLAD-RELATED"/>
    <property type="match status" value="1"/>
</dbReference>
<keyword evidence="4" id="KW-1185">Reference proteome</keyword>